<keyword evidence="11" id="KW-1185">Reference proteome</keyword>
<evidence type="ECO:0000256" key="2">
    <source>
        <dbReference type="ARBA" id="ARBA00023015"/>
    </source>
</evidence>
<keyword evidence="3" id="KW-0175">Coiled coil</keyword>
<dbReference type="EnsemblProtists" id="EKX53783">
    <property type="protein sequence ID" value="EKX53783"/>
    <property type="gene ID" value="GUITHDRAFT_100753"/>
</dbReference>
<comment type="function">
    <text evidence="1">Putative transcription factor.</text>
</comment>
<dbReference type="PROSITE" id="PS51519">
    <property type="entry name" value="RWP_RK"/>
    <property type="match status" value="1"/>
</dbReference>
<dbReference type="EMBL" id="JH992969">
    <property type="protein sequence ID" value="EKX53783.1"/>
    <property type="molecule type" value="Genomic_DNA"/>
</dbReference>
<reference evidence="9 11" key="1">
    <citation type="journal article" date="2012" name="Nature">
        <title>Algal genomes reveal evolutionary mosaicism and the fate of nucleomorphs.</title>
        <authorList>
            <consortium name="DOE Joint Genome Institute"/>
            <person name="Curtis B.A."/>
            <person name="Tanifuji G."/>
            <person name="Burki F."/>
            <person name="Gruber A."/>
            <person name="Irimia M."/>
            <person name="Maruyama S."/>
            <person name="Arias M.C."/>
            <person name="Ball S.G."/>
            <person name="Gile G.H."/>
            <person name="Hirakawa Y."/>
            <person name="Hopkins J.F."/>
            <person name="Kuo A."/>
            <person name="Rensing S.A."/>
            <person name="Schmutz J."/>
            <person name="Symeonidi A."/>
            <person name="Elias M."/>
            <person name="Eveleigh R.J."/>
            <person name="Herman E.K."/>
            <person name="Klute M.J."/>
            <person name="Nakayama T."/>
            <person name="Obornik M."/>
            <person name="Reyes-Prieto A."/>
            <person name="Armbrust E.V."/>
            <person name="Aves S.J."/>
            <person name="Beiko R.G."/>
            <person name="Coutinho P."/>
            <person name="Dacks J.B."/>
            <person name="Durnford D.G."/>
            <person name="Fast N.M."/>
            <person name="Green B.R."/>
            <person name="Grisdale C.J."/>
            <person name="Hempel F."/>
            <person name="Henrissat B."/>
            <person name="Hoppner M.P."/>
            <person name="Ishida K."/>
            <person name="Kim E."/>
            <person name="Koreny L."/>
            <person name="Kroth P.G."/>
            <person name="Liu Y."/>
            <person name="Malik S.B."/>
            <person name="Maier U.G."/>
            <person name="McRose D."/>
            <person name="Mock T."/>
            <person name="Neilson J.A."/>
            <person name="Onodera N.T."/>
            <person name="Poole A.M."/>
            <person name="Pritham E.J."/>
            <person name="Richards T.A."/>
            <person name="Rocap G."/>
            <person name="Roy S.W."/>
            <person name="Sarai C."/>
            <person name="Schaack S."/>
            <person name="Shirato S."/>
            <person name="Slamovits C.H."/>
            <person name="Spencer D.F."/>
            <person name="Suzuki S."/>
            <person name="Worden A.Z."/>
            <person name="Zauner S."/>
            <person name="Barry K."/>
            <person name="Bell C."/>
            <person name="Bharti A.K."/>
            <person name="Crow J.A."/>
            <person name="Grimwood J."/>
            <person name="Kramer R."/>
            <person name="Lindquist E."/>
            <person name="Lucas S."/>
            <person name="Salamov A."/>
            <person name="McFadden G.I."/>
            <person name="Lane C.E."/>
            <person name="Keeling P.J."/>
            <person name="Gray M.W."/>
            <person name="Grigoriev I.V."/>
            <person name="Archibald J.M."/>
        </authorList>
    </citation>
    <scope>NUCLEOTIDE SEQUENCE</scope>
    <source>
        <strain evidence="9 11">CCMP2712</strain>
    </source>
</reference>
<keyword evidence="6" id="KW-0539">Nucleus</keyword>
<evidence type="ECO:0000256" key="1">
    <source>
        <dbReference type="ARBA" id="ARBA00004049"/>
    </source>
</evidence>
<dbReference type="PANTHER" id="PTHR46373">
    <property type="entry name" value="PROTEIN RKD4"/>
    <property type="match status" value="1"/>
</dbReference>
<proteinExistence type="predicted"/>
<evidence type="ECO:0000313" key="11">
    <source>
        <dbReference type="Proteomes" id="UP000011087"/>
    </source>
</evidence>
<dbReference type="GO" id="GO:0003700">
    <property type="term" value="F:DNA-binding transcription factor activity"/>
    <property type="evidence" value="ECO:0007669"/>
    <property type="project" value="InterPro"/>
</dbReference>
<evidence type="ECO:0000256" key="6">
    <source>
        <dbReference type="ARBA" id="ARBA00023242"/>
    </source>
</evidence>
<dbReference type="GeneID" id="17310283"/>
<name>L1K0A9_GUITC</name>
<evidence type="ECO:0000313" key="10">
    <source>
        <dbReference type="EnsemblProtists" id="EKX53783"/>
    </source>
</evidence>
<gene>
    <name evidence="9" type="ORF">GUITHDRAFT_100753</name>
</gene>
<feature type="region of interest" description="Disordered" evidence="7">
    <location>
        <begin position="80"/>
        <end position="128"/>
    </location>
</feature>
<reference evidence="11" key="2">
    <citation type="submission" date="2012-11" db="EMBL/GenBank/DDBJ databases">
        <authorList>
            <person name="Kuo A."/>
            <person name="Curtis B.A."/>
            <person name="Tanifuji G."/>
            <person name="Burki F."/>
            <person name="Gruber A."/>
            <person name="Irimia M."/>
            <person name="Maruyama S."/>
            <person name="Arias M.C."/>
            <person name="Ball S.G."/>
            <person name="Gile G.H."/>
            <person name="Hirakawa Y."/>
            <person name="Hopkins J.F."/>
            <person name="Rensing S.A."/>
            <person name="Schmutz J."/>
            <person name="Symeonidi A."/>
            <person name="Elias M."/>
            <person name="Eveleigh R.J."/>
            <person name="Herman E.K."/>
            <person name="Klute M.J."/>
            <person name="Nakayama T."/>
            <person name="Obornik M."/>
            <person name="Reyes-Prieto A."/>
            <person name="Armbrust E.V."/>
            <person name="Aves S.J."/>
            <person name="Beiko R.G."/>
            <person name="Coutinho P."/>
            <person name="Dacks J.B."/>
            <person name="Durnford D.G."/>
            <person name="Fast N.M."/>
            <person name="Green B.R."/>
            <person name="Grisdale C."/>
            <person name="Hempe F."/>
            <person name="Henrissat B."/>
            <person name="Hoppner M.P."/>
            <person name="Ishida K.-I."/>
            <person name="Kim E."/>
            <person name="Koreny L."/>
            <person name="Kroth P.G."/>
            <person name="Liu Y."/>
            <person name="Malik S.-B."/>
            <person name="Maier U.G."/>
            <person name="McRose D."/>
            <person name="Mock T."/>
            <person name="Neilson J.A."/>
            <person name="Onodera N.T."/>
            <person name="Poole A.M."/>
            <person name="Pritham E.J."/>
            <person name="Richards T.A."/>
            <person name="Rocap G."/>
            <person name="Roy S.W."/>
            <person name="Sarai C."/>
            <person name="Schaack S."/>
            <person name="Shirato S."/>
            <person name="Slamovits C.H."/>
            <person name="Spencer D.F."/>
            <person name="Suzuki S."/>
            <person name="Worden A.Z."/>
            <person name="Zauner S."/>
            <person name="Barry K."/>
            <person name="Bell C."/>
            <person name="Bharti A.K."/>
            <person name="Crow J.A."/>
            <person name="Grimwood J."/>
            <person name="Kramer R."/>
            <person name="Lindquist E."/>
            <person name="Lucas S."/>
            <person name="Salamov A."/>
            <person name="McFadden G.I."/>
            <person name="Lane C.E."/>
            <person name="Keeling P.J."/>
            <person name="Gray M.W."/>
            <person name="Grigoriev I.V."/>
            <person name="Archibald J.M."/>
        </authorList>
    </citation>
    <scope>NUCLEOTIDE SEQUENCE</scope>
    <source>
        <strain evidence="11">CCMP2712</strain>
    </source>
</reference>
<dbReference type="AlphaFoldDB" id="L1K0A9"/>
<dbReference type="PaxDb" id="55529-EKX53783"/>
<dbReference type="InterPro" id="IPR044607">
    <property type="entry name" value="RKD-like"/>
</dbReference>
<keyword evidence="4" id="KW-0238">DNA-binding</keyword>
<feature type="compositionally biased region" description="Low complexity" evidence="7">
    <location>
        <begin position="99"/>
        <end position="116"/>
    </location>
</feature>
<dbReference type="GO" id="GO:0003677">
    <property type="term" value="F:DNA binding"/>
    <property type="evidence" value="ECO:0007669"/>
    <property type="project" value="UniProtKB-KW"/>
</dbReference>
<dbReference type="RefSeq" id="XP_005840763.1">
    <property type="nucleotide sequence ID" value="XM_005840706.1"/>
</dbReference>
<dbReference type="KEGG" id="gtt:GUITHDRAFT_100753"/>
<evidence type="ECO:0000256" key="3">
    <source>
        <dbReference type="ARBA" id="ARBA00023054"/>
    </source>
</evidence>
<protein>
    <recommendedName>
        <fullName evidence="8">RWP-RK domain-containing protein</fullName>
    </recommendedName>
</protein>
<keyword evidence="2" id="KW-0805">Transcription regulation</keyword>
<sequence length="211" mass="23897">MQASNLKTYRRSVAMVCPRKKRAQETQLYDSLQDEPVLLTRELLESFFDRPLVAVSQELGICPTAIKRACRKLGIARWPFKTPNPGPKRKRQSIQPPRLSSTVSSSSEPTDVESLSCGSPDDHQSGSTDLSVDITFDDICEVVNQSSCDLWYDNTRQPFAEDDEQANVDEPHLVINGDSFESSLQDYYLEEEDQFLPFGLTQVDEAPFIWN</sequence>
<accession>L1K0A9</accession>
<organism evidence="9">
    <name type="scientific">Guillardia theta (strain CCMP2712)</name>
    <name type="common">Cryptophyte</name>
    <dbReference type="NCBI Taxonomy" id="905079"/>
    <lineage>
        <taxon>Eukaryota</taxon>
        <taxon>Cryptophyceae</taxon>
        <taxon>Pyrenomonadales</taxon>
        <taxon>Geminigeraceae</taxon>
        <taxon>Guillardia</taxon>
    </lineage>
</organism>
<evidence type="ECO:0000313" key="9">
    <source>
        <dbReference type="EMBL" id="EKX53783.1"/>
    </source>
</evidence>
<reference evidence="10" key="3">
    <citation type="submission" date="2016-03" db="UniProtKB">
        <authorList>
            <consortium name="EnsemblProtists"/>
        </authorList>
    </citation>
    <scope>IDENTIFICATION</scope>
</reference>
<dbReference type="InterPro" id="IPR003035">
    <property type="entry name" value="RWP-RK_dom"/>
</dbReference>
<evidence type="ECO:0000259" key="8">
    <source>
        <dbReference type="PROSITE" id="PS51519"/>
    </source>
</evidence>
<feature type="domain" description="RWP-RK" evidence="8">
    <location>
        <begin position="18"/>
        <end position="109"/>
    </location>
</feature>
<keyword evidence="5" id="KW-0804">Transcription</keyword>
<dbReference type="HOGENOM" id="CLU_1306916_0_0_1"/>
<dbReference type="PANTHER" id="PTHR46373:SF2">
    <property type="entry name" value="RWP-RK DOMAIN-CONTAINING PROTEIN"/>
    <property type="match status" value="1"/>
</dbReference>
<evidence type="ECO:0000256" key="4">
    <source>
        <dbReference type="ARBA" id="ARBA00023125"/>
    </source>
</evidence>
<evidence type="ECO:0000256" key="7">
    <source>
        <dbReference type="SAM" id="MobiDB-lite"/>
    </source>
</evidence>
<dbReference type="Proteomes" id="UP000011087">
    <property type="component" value="Unassembled WGS sequence"/>
</dbReference>
<dbReference type="Pfam" id="PF02042">
    <property type="entry name" value="RWP-RK"/>
    <property type="match status" value="1"/>
</dbReference>
<evidence type="ECO:0000256" key="5">
    <source>
        <dbReference type="ARBA" id="ARBA00023163"/>
    </source>
</evidence>